<keyword evidence="2" id="KW-1185">Reference proteome</keyword>
<proteinExistence type="predicted"/>
<organism evidence="1 2">
    <name type="scientific">Aeropyrum camini SY1 = JCM 12091</name>
    <dbReference type="NCBI Taxonomy" id="1198449"/>
    <lineage>
        <taxon>Archaea</taxon>
        <taxon>Thermoproteota</taxon>
        <taxon>Thermoprotei</taxon>
        <taxon>Desulfurococcales</taxon>
        <taxon>Desulfurococcaceae</taxon>
        <taxon>Aeropyrum</taxon>
    </lineage>
</organism>
<dbReference type="GeneID" id="17109834"/>
<dbReference type="InterPro" id="IPR011059">
    <property type="entry name" value="Metal-dep_hydrolase_composite"/>
</dbReference>
<name>U3TCW3_9CREN</name>
<evidence type="ECO:0008006" key="3">
    <source>
        <dbReference type="Google" id="ProtNLM"/>
    </source>
</evidence>
<dbReference type="eggNOG" id="arCOG06083">
    <property type="taxonomic scope" value="Archaea"/>
</dbReference>
<dbReference type="KEGG" id="acj:ACAM_0339"/>
<dbReference type="AlphaFoldDB" id="U3TCW3"/>
<gene>
    <name evidence="1" type="ORF">ACAM_0339</name>
</gene>
<dbReference type="RefSeq" id="WP_022541085.1">
    <property type="nucleotide sequence ID" value="NC_022521.1"/>
</dbReference>
<evidence type="ECO:0000313" key="1">
    <source>
        <dbReference type="EMBL" id="BAN89808.1"/>
    </source>
</evidence>
<reference evidence="1 2" key="1">
    <citation type="journal article" date="2013" name="Appl. Environ. Microbiol.">
        <title>Variation of the Virus-Related Elements within Syntenic Genomes of the Hyperthermophilic Archaeon Aeropyrum.</title>
        <authorList>
            <person name="Daifuku T."/>
            <person name="Yoshida T."/>
            <person name="Kitamura T."/>
            <person name="Kawaichi S."/>
            <person name="Inoue T."/>
            <person name="Nomura K."/>
            <person name="Yoshida Y."/>
            <person name="Kuno S."/>
            <person name="Sako Y."/>
        </authorList>
    </citation>
    <scope>NUCLEOTIDE SEQUENCE [LARGE SCALE GENOMIC DNA]</scope>
    <source>
        <strain evidence="1 2">SY1</strain>
    </source>
</reference>
<protein>
    <recommendedName>
        <fullName evidence="3">Amidohydrolase</fullName>
    </recommendedName>
</protein>
<dbReference type="GO" id="GO:0016810">
    <property type="term" value="F:hydrolase activity, acting on carbon-nitrogen (but not peptide) bonds"/>
    <property type="evidence" value="ECO:0007669"/>
    <property type="project" value="InterPro"/>
</dbReference>
<sequence>MVDILVTASKIYTGREVIGEGYIYVRDGVVAALGEGVPPEDLTYPTITLGGRGRIAAPGLALAADTPAYLLRFLRPGVARRVELYRALGLDAAFTSSLPAVYELHIHGVTTVFVEYTAPDLPARLAEAVGGRFGLLLPRCPGVVEPEARPPNIVGVVSRGCSGEDGMPDWALEGLPVYRPAALEKPWSLSEELRRTAGIGEGVVKEGVAAEIAVFNASRPPGMLLEKYELDLDALYRLGLPVESLVSGGDILVDGGEHLYIVDKQFGDAYSLASRLAGML</sequence>
<accession>U3TCW3</accession>
<evidence type="ECO:0000313" key="2">
    <source>
        <dbReference type="Proteomes" id="UP000016887"/>
    </source>
</evidence>
<dbReference type="Proteomes" id="UP000016887">
    <property type="component" value="Chromosome"/>
</dbReference>
<dbReference type="EMBL" id="AP012489">
    <property type="protein sequence ID" value="BAN89808.1"/>
    <property type="molecule type" value="Genomic_DNA"/>
</dbReference>
<dbReference type="SUPFAM" id="SSF51338">
    <property type="entry name" value="Composite domain of metallo-dependent hydrolases"/>
    <property type="match status" value="1"/>
</dbReference>